<reference evidence="2" key="1">
    <citation type="submission" date="2021-01" db="EMBL/GenBank/DDBJ databases">
        <title>Phytophthora aleatoria, a newly-described species from Pinus radiata is distinct from Phytophthora cactorum isolates based on comparative genomics.</title>
        <authorList>
            <person name="Mcdougal R."/>
            <person name="Panda P."/>
            <person name="Williams N."/>
            <person name="Studholme D.J."/>
        </authorList>
    </citation>
    <scope>NUCLEOTIDE SEQUENCE</scope>
    <source>
        <strain evidence="2">NZFS 3830</strain>
    </source>
</reference>
<dbReference type="AlphaFoldDB" id="A0A8T1TVA9"/>
<organism evidence="2 3">
    <name type="scientific">Phytophthora cactorum</name>
    <dbReference type="NCBI Taxonomy" id="29920"/>
    <lineage>
        <taxon>Eukaryota</taxon>
        <taxon>Sar</taxon>
        <taxon>Stramenopiles</taxon>
        <taxon>Oomycota</taxon>
        <taxon>Peronosporomycetes</taxon>
        <taxon>Peronosporales</taxon>
        <taxon>Peronosporaceae</taxon>
        <taxon>Phytophthora</taxon>
    </lineage>
</organism>
<dbReference type="EMBL" id="JAENGZ010001309">
    <property type="protein sequence ID" value="KAG6948982.1"/>
    <property type="molecule type" value="Genomic_DNA"/>
</dbReference>
<dbReference type="OrthoDB" id="129684at2759"/>
<evidence type="ECO:0000256" key="1">
    <source>
        <dbReference type="SAM" id="MobiDB-lite"/>
    </source>
</evidence>
<feature type="region of interest" description="Disordered" evidence="1">
    <location>
        <begin position="1"/>
        <end position="40"/>
    </location>
</feature>
<accession>A0A8T1TVA9</accession>
<evidence type="ECO:0000313" key="2">
    <source>
        <dbReference type="EMBL" id="KAG6948982.1"/>
    </source>
</evidence>
<gene>
    <name evidence="2" type="ORF">JG687_00015151</name>
</gene>
<dbReference type="Proteomes" id="UP000688947">
    <property type="component" value="Unassembled WGS sequence"/>
</dbReference>
<name>A0A8T1TVA9_9STRA</name>
<protein>
    <submittedName>
        <fullName evidence="2">Uncharacterized protein</fullName>
    </submittedName>
</protein>
<evidence type="ECO:0000313" key="3">
    <source>
        <dbReference type="Proteomes" id="UP000688947"/>
    </source>
</evidence>
<sequence>MRPRGNAPGDAYLSSRKMRETYRSDSSIRGLPPPLHDNQSRQQNILETRVMTLDKFLEQEGQMALAQAEYSPRPIPVLFLPGETPTKYEYRFESWLLRRNVTMRSLRDDPEVERRFRIDFADSRAWELRRHSVARSDNNLYSGHQNFRIRRRTELLATEVMTREEYFRVNEDEGLNGRMLIGERLRPIAVLLNP</sequence>
<comment type="caution">
    <text evidence="2">The sequence shown here is derived from an EMBL/GenBank/DDBJ whole genome shotgun (WGS) entry which is preliminary data.</text>
</comment>
<proteinExistence type="predicted"/>